<accession>A0A2H3E727</accession>
<proteinExistence type="predicted"/>
<dbReference type="EMBL" id="KZ293644">
    <property type="protein sequence ID" value="PBL03212.1"/>
    <property type="molecule type" value="Genomic_DNA"/>
</dbReference>
<dbReference type="OrthoDB" id="2959034at2759"/>
<gene>
    <name evidence="1" type="ORF">ARMGADRAFT_1069776</name>
</gene>
<sequence>MESSPPTWVDSKLIDLIQDQPVKDVIDEEQLSKPKPAISLRIKSPGELVPTNAFAHANQIKQIVVSLEESIMGKILQFGGTSYISNDEILRVRLETRLCKPGPELLCEHTLIVQVIYILPEIINYVSKPMMILYLVEFADPSINNLPRK</sequence>
<dbReference type="AlphaFoldDB" id="A0A2H3E727"/>
<name>A0A2H3E727_ARMGA</name>
<organism evidence="1 2">
    <name type="scientific">Armillaria gallica</name>
    <name type="common">Bulbous honey fungus</name>
    <name type="synonym">Armillaria bulbosa</name>
    <dbReference type="NCBI Taxonomy" id="47427"/>
    <lineage>
        <taxon>Eukaryota</taxon>
        <taxon>Fungi</taxon>
        <taxon>Dikarya</taxon>
        <taxon>Basidiomycota</taxon>
        <taxon>Agaricomycotina</taxon>
        <taxon>Agaricomycetes</taxon>
        <taxon>Agaricomycetidae</taxon>
        <taxon>Agaricales</taxon>
        <taxon>Marasmiineae</taxon>
        <taxon>Physalacriaceae</taxon>
        <taxon>Armillaria</taxon>
    </lineage>
</organism>
<dbReference type="InParanoid" id="A0A2H3E727"/>
<keyword evidence="2" id="KW-1185">Reference proteome</keyword>
<evidence type="ECO:0000313" key="1">
    <source>
        <dbReference type="EMBL" id="PBL03212.1"/>
    </source>
</evidence>
<protein>
    <submittedName>
        <fullName evidence="1">Uncharacterized protein</fullName>
    </submittedName>
</protein>
<evidence type="ECO:0000313" key="2">
    <source>
        <dbReference type="Proteomes" id="UP000217790"/>
    </source>
</evidence>
<dbReference type="Proteomes" id="UP000217790">
    <property type="component" value="Unassembled WGS sequence"/>
</dbReference>
<reference evidence="2" key="1">
    <citation type="journal article" date="2017" name="Nat. Ecol. Evol.">
        <title>Genome expansion and lineage-specific genetic innovations in the forest pathogenic fungi Armillaria.</title>
        <authorList>
            <person name="Sipos G."/>
            <person name="Prasanna A.N."/>
            <person name="Walter M.C."/>
            <person name="O'Connor E."/>
            <person name="Balint B."/>
            <person name="Krizsan K."/>
            <person name="Kiss B."/>
            <person name="Hess J."/>
            <person name="Varga T."/>
            <person name="Slot J."/>
            <person name="Riley R."/>
            <person name="Boka B."/>
            <person name="Rigling D."/>
            <person name="Barry K."/>
            <person name="Lee J."/>
            <person name="Mihaltcheva S."/>
            <person name="LaButti K."/>
            <person name="Lipzen A."/>
            <person name="Waldron R."/>
            <person name="Moloney N.M."/>
            <person name="Sperisen C."/>
            <person name="Kredics L."/>
            <person name="Vagvoelgyi C."/>
            <person name="Patrignani A."/>
            <person name="Fitzpatrick D."/>
            <person name="Nagy I."/>
            <person name="Doyle S."/>
            <person name="Anderson J.B."/>
            <person name="Grigoriev I.V."/>
            <person name="Gueldener U."/>
            <person name="Muensterkoetter M."/>
            <person name="Nagy L.G."/>
        </authorList>
    </citation>
    <scope>NUCLEOTIDE SEQUENCE [LARGE SCALE GENOMIC DNA]</scope>
    <source>
        <strain evidence="2">Ar21-2</strain>
    </source>
</reference>